<dbReference type="PRINTS" id="PR00080">
    <property type="entry name" value="SDRFAMILY"/>
</dbReference>
<comment type="similarity">
    <text evidence="1">Belongs to the short-chain dehydrogenases/reductases (SDR) family.</text>
</comment>
<feature type="domain" description="Ketoreductase" evidence="2">
    <location>
        <begin position="6"/>
        <end position="170"/>
    </location>
</feature>
<gene>
    <name evidence="3" type="ORF">POL72_37810</name>
</gene>
<dbReference type="InterPro" id="IPR057326">
    <property type="entry name" value="KR_dom"/>
</dbReference>
<evidence type="ECO:0000313" key="3">
    <source>
        <dbReference type="EMBL" id="MDC0683548.1"/>
    </source>
</evidence>
<dbReference type="PANTHER" id="PTHR42879:SF2">
    <property type="entry name" value="3-OXOACYL-[ACYL-CARRIER-PROTEIN] REDUCTASE FABG"/>
    <property type="match status" value="1"/>
</dbReference>
<evidence type="ECO:0000313" key="4">
    <source>
        <dbReference type="Proteomes" id="UP001217485"/>
    </source>
</evidence>
<proteinExistence type="inferred from homology"/>
<dbReference type="InterPro" id="IPR050259">
    <property type="entry name" value="SDR"/>
</dbReference>
<sequence>MSLEGRIALVTGGGRGIGRAIAERLAQGGARVAVAGRTQAEIEETAAAIGGVAVRLDVGDREGAPPALAALEGQLGHIDVLVNNAGVAESAPFDRTSDALWDRMLAVNVTGAFALCRALIPKMIARGFGRVVNVASTAGLVGCAYSTAYCASKHAMVGMTRAIAVEIARTPVTINCVCPGWVNTRMADEAISRIAEKTGRGEDAARRSLESMSPQGRMVEPAEVALVVAMLCSDEARSIHGQAIPVDGGQVMR</sequence>
<name>A0ABT5CAU9_9BACT</name>
<dbReference type="InterPro" id="IPR002347">
    <property type="entry name" value="SDR_fam"/>
</dbReference>
<dbReference type="InterPro" id="IPR020904">
    <property type="entry name" value="Sc_DH/Rdtase_CS"/>
</dbReference>
<evidence type="ECO:0000256" key="1">
    <source>
        <dbReference type="ARBA" id="ARBA00006484"/>
    </source>
</evidence>
<dbReference type="Proteomes" id="UP001217485">
    <property type="component" value="Unassembled WGS sequence"/>
</dbReference>
<protein>
    <submittedName>
        <fullName evidence="3">SDR family NAD(P)-dependent oxidoreductase</fullName>
    </submittedName>
</protein>
<dbReference type="CDD" id="cd05233">
    <property type="entry name" value="SDR_c"/>
    <property type="match status" value="1"/>
</dbReference>
<dbReference type="PRINTS" id="PR00081">
    <property type="entry name" value="GDHRDH"/>
</dbReference>
<evidence type="ECO:0000259" key="2">
    <source>
        <dbReference type="SMART" id="SM00822"/>
    </source>
</evidence>
<dbReference type="InterPro" id="IPR036291">
    <property type="entry name" value="NAD(P)-bd_dom_sf"/>
</dbReference>
<organism evidence="3 4">
    <name type="scientific">Sorangium atrum</name>
    <dbReference type="NCBI Taxonomy" id="2995308"/>
    <lineage>
        <taxon>Bacteria</taxon>
        <taxon>Pseudomonadati</taxon>
        <taxon>Myxococcota</taxon>
        <taxon>Polyangia</taxon>
        <taxon>Polyangiales</taxon>
        <taxon>Polyangiaceae</taxon>
        <taxon>Sorangium</taxon>
    </lineage>
</organism>
<keyword evidence="4" id="KW-1185">Reference proteome</keyword>
<comment type="caution">
    <text evidence="3">The sequence shown here is derived from an EMBL/GenBank/DDBJ whole genome shotgun (WGS) entry which is preliminary data.</text>
</comment>
<dbReference type="RefSeq" id="WP_272101684.1">
    <property type="nucleotide sequence ID" value="NZ_JAQNDK010000004.1"/>
</dbReference>
<reference evidence="3 4" key="1">
    <citation type="submission" date="2023-01" db="EMBL/GenBank/DDBJ databases">
        <title>Minimal conservation of predation-associated metabolite biosynthetic gene clusters underscores biosynthetic potential of Myxococcota including descriptions for ten novel species: Archangium lansinium sp. nov., Myxococcus landrumus sp. nov., Nannocystis bai.</title>
        <authorList>
            <person name="Ahearne A."/>
            <person name="Stevens C."/>
            <person name="Dowd S."/>
        </authorList>
    </citation>
    <scope>NUCLEOTIDE SEQUENCE [LARGE SCALE GENOMIC DNA]</scope>
    <source>
        <strain evidence="3 4">WIWO2</strain>
    </source>
</reference>
<dbReference type="SUPFAM" id="SSF51735">
    <property type="entry name" value="NAD(P)-binding Rossmann-fold domains"/>
    <property type="match status" value="1"/>
</dbReference>
<dbReference type="EMBL" id="JAQNDK010000004">
    <property type="protein sequence ID" value="MDC0683548.1"/>
    <property type="molecule type" value="Genomic_DNA"/>
</dbReference>
<dbReference type="PROSITE" id="PS00061">
    <property type="entry name" value="ADH_SHORT"/>
    <property type="match status" value="1"/>
</dbReference>
<dbReference type="SMART" id="SM00822">
    <property type="entry name" value="PKS_KR"/>
    <property type="match status" value="1"/>
</dbReference>
<dbReference type="Gene3D" id="3.40.50.720">
    <property type="entry name" value="NAD(P)-binding Rossmann-like Domain"/>
    <property type="match status" value="1"/>
</dbReference>
<dbReference type="Pfam" id="PF13561">
    <property type="entry name" value="adh_short_C2"/>
    <property type="match status" value="1"/>
</dbReference>
<accession>A0ABT5CAU9</accession>
<dbReference type="PANTHER" id="PTHR42879">
    <property type="entry name" value="3-OXOACYL-(ACYL-CARRIER-PROTEIN) REDUCTASE"/>
    <property type="match status" value="1"/>
</dbReference>